<proteinExistence type="inferred from homology"/>
<name>A0ABN5C3X2_9GAMM</name>
<dbReference type="Pfam" id="PF13440">
    <property type="entry name" value="Polysacc_synt_3"/>
    <property type="match status" value="1"/>
</dbReference>
<evidence type="ECO:0000256" key="4">
    <source>
        <dbReference type="ARBA" id="ARBA00022692"/>
    </source>
</evidence>
<feature type="transmembrane region" description="Helical" evidence="7">
    <location>
        <begin position="375"/>
        <end position="399"/>
    </location>
</feature>
<feature type="transmembrane region" description="Helical" evidence="7">
    <location>
        <begin position="411"/>
        <end position="432"/>
    </location>
</feature>
<evidence type="ECO:0000256" key="3">
    <source>
        <dbReference type="ARBA" id="ARBA00022475"/>
    </source>
</evidence>
<protein>
    <recommendedName>
        <fullName evidence="10">Polysaccharide biosynthesis protein C-terminal domain-containing protein</fullName>
    </recommendedName>
</protein>
<feature type="transmembrane region" description="Helical" evidence="7">
    <location>
        <begin position="351"/>
        <end position="369"/>
    </location>
</feature>
<gene>
    <name evidence="8" type="ORF">PISS_a1407</name>
</gene>
<sequence>MLKSIVSTGGFNLASQLLIFIVEVFIARILLPSDFGAFALALIVVELLSVVALKSFAMSFVQNKSASELDLSSIALLTTLISIFFAGVSYLLVRKIALYWGGELFIGSYSILVWILPFLTLEYVYRLALMKRRRYWQVAASELISVFVYAIIAIVLSLNGFGFYALVYAFMSRQIVKLLIVLFLVKYEYKLLPGFRCSSIVKHSKMSIAMTIQSLFLFSTSNTDRYFVTLAGGVAGVGLYTRALKLLQMPLNQIVRNVSSVLYVEFSNKQDDKMFLLNTFVTATSVLALLFIPASTLVVIYADLIVRTVYGDNWIEMVPILRVLIVGAVISSMSIIAGDLLKSQGIVYREIISNIFALFILIVISLLLYEPFSVIGVAVAFVCGQLAFLSCQILFLFKILKVSPLIYLKAYLLPVFVSIVVYCCCSLLLVYLSRACSFIIVLLFVVIALTSSVLLYKKNPINFKQKIMKFIL</sequence>
<keyword evidence="9" id="KW-1185">Reference proteome</keyword>
<feature type="transmembrane region" description="Helical" evidence="7">
    <location>
        <begin position="12"/>
        <end position="31"/>
    </location>
</feature>
<dbReference type="PANTHER" id="PTHR30250:SF10">
    <property type="entry name" value="LIPOPOLYSACCHARIDE BIOSYNTHESIS PROTEIN WZXC"/>
    <property type="match status" value="1"/>
</dbReference>
<organism evidence="8 9">
    <name type="scientific">Pseudoalteromonas issachenkonii</name>
    <dbReference type="NCBI Taxonomy" id="152297"/>
    <lineage>
        <taxon>Bacteria</taxon>
        <taxon>Pseudomonadati</taxon>
        <taxon>Pseudomonadota</taxon>
        <taxon>Gammaproteobacteria</taxon>
        <taxon>Alteromonadales</taxon>
        <taxon>Pseudoalteromonadaceae</taxon>
        <taxon>Pseudoalteromonas</taxon>
    </lineage>
</organism>
<evidence type="ECO:0000313" key="9">
    <source>
        <dbReference type="Proteomes" id="UP000217258"/>
    </source>
</evidence>
<keyword evidence="5 7" id="KW-1133">Transmembrane helix</keyword>
<comment type="subcellular location">
    <subcellularLocation>
        <location evidence="1">Cell membrane</location>
        <topology evidence="1">Multi-pass membrane protein</topology>
    </subcellularLocation>
</comment>
<reference evidence="8 9" key="1">
    <citation type="submission" date="2015-06" db="EMBL/GenBank/DDBJ databases">
        <authorList>
            <person name="Xie B.-B."/>
            <person name="Rong J.-C."/>
            <person name="Qin Q.-L."/>
            <person name="Zhang Y.-Z."/>
        </authorList>
    </citation>
    <scope>NUCLEOTIDE SEQUENCE [LARGE SCALE GENOMIC DNA]</scope>
    <source>
        <strain evidence="8 9">KMM 3549</strain>
    </source>
</reference>
<evidence type="ECO:0000313" key="8">
    <source>
        <dbReference type="EMBL" id="ATC90338.1"/>
    </source>
</evidence>
<keyword evidence="3" id="KW-1003">Cell membrane</keyword>
<feature type="transmembrane region" description="Helical" evidence="7">
    <location>
        <begin position="320"/>
        <end position="339"/>
    </location>
</feature>
<evidence type="ECO:0000256" key="6">
    <source>
        <dbReference type="ARBA" id="ARBA00023136"/>
    </source>
</evidence>
<keyword evidence="6 7" id="KW-0472">Membrane</keyword>
<feature type="transmembrane region" description="Helical" evidence="7">
    <location>
        <begin position="69"/>
        <end position="92"/>
    </location>
</feature>
<dbReference type="PANTHER" id="PTHR30250">
    <property type="entry name" value="PST FAMILY PREDICTED COLANIC ACID TRANSPORTER"/>
    <property type="match status" value="1"/>
</dbReference>
<dbReference type="Proteomes" id="UP000217258">
    <property type="component" value="Chromosome I"/>
</dbReference>
<evidence type="ECO:0000256" key="1">
    <source>
        <dbReference type="ARBA" id="ARBA00004651"/>
    </source>
</evidence>
<comment type="similarity">
    <text evidence="2">Belongs to the polysaccharide synthase family.</text>
</comment>
<evidence type="ECO:0000256" key="2">
    <source>
        <dbReference type="ARBA" id="ARBA00007430"/>
    </source>
</evidence>
<evidence type="ECO:0000256" key="7">
    <source>
        <dbReference type="SAM" id="Phobius"/>
    </source>
</evidence>
<evidence type="ECO:0000256" key="5">
    <source>
        <dbReference type="ARBA" id="ARBA00022989"/>
    </source>
</evidence>
<feature type="transmembrane region" description="Helical" evidence="7">
    <location>
        <begin position="104"/>
        <end position="125"/>
    </location>
</feature>
<feature type="transmembrane region" description="Helical" evidence="7">
    <location>
        <begin position="438"/>
        <end position="456"/>
    </location>
</feature>
<feature type="transmembrane region" description="Helical" evidence="7">
    <location>
        <begin position="37"/>
        <end position="57"/>
    </location>
</feature>
<feature type="transmembrane region" description="Helical" evidence="7">
    <location>
        <begin position="275"/>
        <end position="300"/>
    </location>
</feature>
<keyword evidence="4 7" id="KW-0812">Transmembrane</keyword>
<evidence type="ECO:0008006" key="10">
    <source>
        <dbReference type="Google" id="ProtNLM"/>
    </source>
</evidence>
<dbReference type="InterPro" id="IPR050833">
    <property type="entry name" value="Poly_Biosynth_Transport"/>
</dbReference>
<feature type="transmembrane region" description="Helical" evidence="7">
    <location>
        <begin position="226"/>
        <end position="244"/>
    </location>
</feature>
<accession>A0ABN5C3X2</accession>
<dbReference type="EMBL" id="CP011030">
    <property type="protein sequence ID" value="ATC90338.1"/>
    <property type="molecule type" value="Genomic_DNA"/>
</dbReference>
<dbReference type="RefSeq" id="WP_058154470.1">
    <property type="nucleotide sequence ID" value="NZ_CP011030.1"/>
</dbReference>
<feature type="transmembrane region" description="Helical" evidence="7">
    <location>
        <begin position="146"/>
        <end position="169"/>
    </location>
</feature>